<dbReference type="Pfam" id="PF03133">
    <property type="entry name" value="TTL"/>
    <property type="match status" value="1"/>
</dbReference>
<dbReference type="SUPFAM" id="SSF56059">
    <property type="entry name" value="Glutathione synthetase ATP-binding domain-like"/>
    <property type="match status" value="1"/>
</dbReference>
<reference evidence="1" key="1">
    <citation type="submission" date="2023-03" db="EMBL/GenBank/DDBJ databases">
        <title>Mating type loci evolution in Malassezia.</title>
        <authorList>
            <person name="Coelho M.A."/>
        </authorList>
    </citation>
    <scope>NUCLEOTIDE SEQUENCE</scope>
    <source>
        <strain evidence="1">CBS 11721</strain>
    </source>
</reference>
<dbReference type="PANTHER" id="PTHR47551:SF1">
    <property type="entry name" value="TUBULIN--TYROSINE LIGASE PBY1-RELATED"/>
    <property type="match status" value="1"/>
</dbReference>
<dbReference type="InterPro" id="IPR027746">
    <property type="entry name" value="TTL"/>
</dbReference>
<accession>A0AAF0EWB1</accession>
<name>A0AAF0EWB1_9BASI</name>
<organism evidence="1 2">
    <name type="scientific">Malassezia cuniculi</name>
    <dbReference type="NCBI Taxonomy" id="948313"/>
    <lineage>
        <taxon>Eukaryota</taxon>
        <taxon>Fungi</taxon>
        <taxon>Dikarya</taxon>
        <taxon>Basidiomycota</taxon>
        <taxon>Ustilaginomycotina</taxon>
        <taxon>Malasseziomycetes</taxon>
        <taxon>Malasseziales</taxon>
        <taxon>Malasseziaceae</taxon>
        <taxon>Malassezia</taxon>
    </lineage>
</organism>
<evidence type="ECO:0000313" key="1">
    <source>
        <dbReference type="EMBL" id="WFD33952.1"/>
    </source>
</evidence>
<dbReference type="GO" id="GO:0016874">
    <property type="term" value="F:ligase activity"/>
    <property type="evidence" value="ECO:0007669"/>
    <property type="project" value="UniProtKB-KW"/>
</dbReference>
<dbReference type="Proteomes" id="UP001219933">
    <property type="component" value="Chromosome 1"/>
</dbReference>
<dbReference type="Gene3D" id="3.30.470.20">
    <property type="entry name" value="ATP-grasp fold, B domain"/>
    <property type="match status" value="1"/>
</dbReference>
<protein>
    <submittedName>
        <fullName evidence="1">Tubulin--tyrosine ligase pby1</fullName>
    </submittedName>
</protein>
<keyword evidence="1" id="KW-0436">Ligase</keyword>
<keyword evidence="2" id="KW-1185">Reference proteome</keyword>
<evidence type="ECO:0000313" key="2">
    <source>
        <dbReference type="Proteomes" id="UP001219933"/>
    </source>
</evidence>
<dbReference type="AlphaFoldDB" id="A0AAF0EWB1"/>
<dbReference type="PANTHER" id="PTHR47551">
    <property type="entry name" value="TUBULIN--TYROSINE LIGASE PBY1-RELATED"/>
    <property type="match status" value="1"/>
</dbReference>
<dbReference type="GO" id="GO:0000932">
    <property type="term" value="C:P-body"/>
    <property type="evidence" value="ECO:0007669"/>
    <property type="project" value="TreeGrafter"/>
</dbReference>
<proteinExistence type="predicted"/>
<sequence length="427" mass="47007">MPRRTVWVCFPGAEYTQRVAEKAAKHVLEPAGWQVNATSEAPADGADGAPDADAYLADYDYLPFERIFERNALCSSYMIRKALIRKHYLAQALATYAVKKGTDAVVAPATWTLDCQFADELDEILADDLYEVKELLDENEALIEQGHAPKHWLILKPGMADQGHGIQLFSTEDRLREIFTDMEMSDDEDDQDEANDDASGVVASQLRHFVVQKYIHDPLLIRTNGTPRKFHLRAYVLCVGGLAVYLMDDMLALFATDAYSPPSGDGADMRGHLTNTCVGVRAAGSAPLPAENVFRLSDLEGQPIEGGVLTKEHIKSIHSAAVRVVGTAFEAAARTAAVHWQLWPNAFELFGVDLLVSGGPAPADLGVWLLEINAQPDYAQSGERLERVIEHVFERALQVSMLDQRIDTLGASVDGCTLCFSDRLYAK</sequence>
<gene>
    <name evidence="1" type="primary">PBY1</name>
    <name evidence="1" type="ORF">MCUN1_000780</name>
</gene>
<dbReference type="InterPro" id="IPR004344">
    <property type="entry name" value="TTL/TTLL_fam"/>
</dbReference>
<dbReference type="EMBL" id="CP119877">
    <property type="protein sequence ID" value="WFD33952.1"/>
    <property type="molecule type" value="Genomic_DNA"/>
</dbReference>